<sequence length="196" mass="22758">MKHTIVQFIPIIIFFLWVSYPQEFMAFSNFSIGRFIAVCIIIFYSSLDKYLGLFICGLVILFYQAGYIENMNNVREHFQDIAYSMMNEHLNIAKEIFLENKPLGYSEYTSMYVKTSSSPVSNKNEILKNDFRKEHCNNDVLKYKESNVKTEMIEHIFPQISFTSKACNPCSQTCGFSIIESKIAIEEKMKPISTLP</sequence>
<evidence type="ECO:0000313" key="3">
    <source>
        <dbReference type="EMBL" id="QHU16691.1"/>
    </source>
</evidence>
<dbReference type="EMBL" id="MN740888">
    <property type="protein sequence ID" value="QHU16691.1"/>
    <property type="molecule type" value="Genomic_DNA"/>
</dbReference>
<feature type="transmembrane region" description="Helical" evidence="1">
    <location>
        <begin position="51"/>
        <end position="68"/>
    </location>
</feature>
<name>A0A6C0HC22_9ZZZZ</name>
<proteinExistence type="predicted"/>
<feature type="transmembrane region" description="Helical" evidence="1">
    <location>
        <begin position="26"/>
        <end position="44"/>
    </location>
</feature>
<protein>
    <submittedName>
        <fullName evidence="2">Uncharacterized protein</fullName>
    </submittedName>
</protein>
<feature type="transmembrane region" description="Helical" evidence="1">
    <location>
        <begin position="5"/>
        <end position="20"/>
    </location>
</feature>
<keyword evidence="1" id="KW-1133">Transmembrane helix</keyword>
<reference evidence="2" key="1">
    <citation type="journal article" date="2020" name="Nature">
        <title>Giant virus diversity and host interactions through global metagenomics.</title>
        <authorList>
            <person name="Schulz F."/>
            <person name="Roux S."/>
            <person name="Paez-Espino D."/>
            <person name="Jungbluth S."/>
            <person name="Walsh D.A."/>
            <person name="Denef V.J."/>
            <person name="McMahon K.D."/>
            <person name="Konstantinidis K.T."/>
            <person name="Eloe-Fadrosh E.A."/>
            <person name="Kyrpides N.C."/>
            <person name="Woyke T."/>
        </authorList>
    </citation>
    <scope>NUCLEOTIDE SEQUENCE</scope>
    <source>
        <strain evidence="2">GVMAG-M-3300023179-90</strain>
        <strain evidence="3">GVMAG-S-3300012000-53</strain>
    </source>
</reference>
<dbReference type="EMBL" id="MN739928">
    <property type="protein sequence ID" value="QHT78049.1"/>
    <property type="molecule type" value="Genomic_DNA"/>
</dbReference>
<keyword evidence="1" id="KW-0472">Membrane</keyword>
<organism evidence="2">
    <name type="scientific">viral metagenome</name>
    <dbReference type="NCBI Taxonomy" id="1070528"/>
    <lineage>
        <taxon>unclassified sequences</taxon>
        <taxon>metagenomes</taxon>
        <taxon>organismal metagenomes</taxon>
    </lineage>
</organism>
<dbReference type="AlphaFoldDB" id="A0A6C0HC22"/>
<evidence type="ECO:0000256" key="1">
    <source>
        <dbReference type="SAM" id="Phobius"/>
    </source>
</evidence>
<accession>A0A6C0HC22</accession>
<evidence type="ECO:0000313" key="2">
    <source>
        <dbReference type="EMBL" id="QHT78049.1"/>
    </source>
</evidence>
<keyword evidence="1" id="KW-0812">Transmembrane</keyword>